<dbReference type="AlphaFoldDB" id="A0A7J6D5L7"/>
<feature type="active site" description="Phosphocysteine intermediate" evidence="3">
    <location>
        <position position="195"/>
    </location>
</feature>
<dbReference type="InterPro" id="IPR020405">
    <property type="entry name" value="Atypical_DUSP_subfamA"/>
</dbReference>
<dbReference type="InterPro" id="IPR000340">
    <property type="entry name" value="Dual-sp_phosphatase_cat-dom"/>
</dbReference>
<evidence type="ECO:0000256" key="2">
    <source>
        <dbReference type="ARBA" id="ARBA00048336"/>
    </source>
</evidence>
<evidence type="ECO:0000259" key="6">
    <source>
        <dbReference type="PROSITE" id="PS50056"/>
    </source>
</evidence>
<dbReference type="PANTHER" id="PTHR45682">
    <property type="entry name" value="AGAP008228-PA"/>
    <property type="match status" value="1"/>
</dbReference>
<dbReference type="Proteomes" id="UP000579812">
    <property type="component" value="Unassembled WGS sequence"/>
</dbReference>
<dbReference type="GO" id="GO:0004725">
    <property type="term" value="F:protein tyrosine phosphatase activity"/>
    <property type="evidence" value="ECO:0007669"/>
    <property type="project" value="UniProtKB-EC"/>
</dbReference>
<dbReference type="InterPro" id="IPR000387">
    <property type="entry name" value="Tyr_Pase_dom"/>
</dbReference>
<dbReference type="EC" id="3.1.3.48" evidence="4"/>
<keyword evidence="4" id="KW-0378">Hydrolase</keyword>
<dbReference type="PANTHER" id="PTHR45682:SF19">
    <property type="entry name" value="DUAL SPECIFICITY PROTEIN PHOSPHATASE 3-LIKE ISOFORM X2"/>
    <property type="match status" value="1"/>
</dbReference>
<dbReference type="EC" id="3.1.3.16" evidence="4"/>
<dbReference type="PRINTS" id="PR01908">
    <property type="entry name" value="ADSPHPHTASE"/>
</dbReference>
<evidence type="ECO:0000313" key="8">
    <source>
        <dbReference type="Proteomes" id="UP000579812"/>
    </source>
</evidence>
<evidence type="ECO:0000256" key="3">
    <source>
        <dbReference type="PIRSR" id="PIRSR620405-1"/>
    </source>
</evidence>
<dbReference type="PROSITE" id="PS50056">
    <property type="entry name" value="TYR_PHOSPHATASE_2"/>
    <property type="match status" value="1"/>
</dbReference>
<gene>
    <name evidence="7" type="ORF">G5714_004725</name>
</gene>
<evidence type="ECO:0000313" key="7">
    <source>
        <dbReference type="EMBL" id="KAF4114502.1"/>
    </source>
</evidence>
<evidence type="ECO:0000256" key="1">
    <source>
        <dbReference type="ARBA" id="ARBA00047761"/>
    </source>
</evidence>
<comment type="catalytic activity">
    <reaction evidence="1 4">
        <text>O-phospho-L-seryl-[protein] + H2O = L-seryl-[protein] + phosphate</text>
        <dbReference type="Rhea" id="RHEA:20629"/>
        <dbReference type="Rhea" id="RHEA-COMP:9863"/>
        <dbReference type="Rhea" id="RHEA-COMP:11604"/>
        <dbReference type="ChEBI" id="CHEBI:15377"/>
        <dbReference type="ChEBI" id="CHEBI:29999"/>
        <dbReference type="ChEBI" id="CHEBI:43474"/>
        <dbReference type="ChEBI" id="CHEBI:83421"/>
        <dbReference type="EC" id="3.1.3.16"/>
    </reaction>
</comment>
<dbReference type="GO" id="GO:0043409">
    <property type="term" value="P:negative regulation of MAPK cascade"/>
    <property type="evidence" value="ECO:0007669"/>
    <property type="project" value="TreeGrafter"/>
</dbReference>
<comment type="catalytic activity">
    <reaction evidence="2 4">
        <text>O-phospho-L-threonyl-[protein] + H2O = L-threonyl-[protein] + phosphate</text>
        <dbReference type="Rhea" id="RHEA:47004"/>
        <dbReference type="Rhea" id="RHEA-COMP:11060"/>
        <dbReference type="Rhea" id="RHEA-COMP:11605"/>
        <dbReference type="ChEBI" id="CHEBI:15377"/>
        <dbReference type="ChEBI" id="CHEBI:30013"/>
        <dbReference type="ChEBI" id="CHEBI:43474"/>
        <dbReference type="ChEBI" id="CHEBI:61977"/>
        <dbReference type="EC" id="3.1.3.16"/>
    </reaction>
</comment>
<keyword evidence="8" id="KW-1185">Reference proteome</keyword>
<comment type="similarity">
    <text evidence="4">Belongs to the protein-tyrosine phosphatase family. Non-receptor class dual specificity subfamily.</text>
</comment>
<feature type="region of interest" description="Disordered" evidence="5">
    <location>
        <begin position="17"/>
        <end position="65"/>
    </location>
</feature>
<feature type="compositionally biased region" description="Low complexity" evidence="5">
    <location>
        <begin position="54"/>
        <end position="65"/>
    </location>
</feature>
<dbReference type="GO" id="GO:0004722">
    <property type="term" value="F:protein serine/threonine phosphatase activity"/>
    <property type="evidence" value="ECO:0007669"/>
    <property type="project" value="UniProtKB-EC"/>
</dbReference>
<comment type="function">
    <text evidence="4">Dual specificity phosphatase able to dephosphorylate phosphotyrosine, phosphoserine and phosphothreonine residues, with a preference for phosphotyrosine as a substrate.</text>
</comment>
<protein>
    <recommendedName>
        <fullName evidence="4">Dual specificity protein phosphatase</fullName>
        <ecNumber evidence="4">3.1.3.16</ecNumber>
        <ecNumber evidence="4">3.1.3.48</ecNumber>
    </recommendedName>
</protein>
<dbReference type="InterPro" id="IPR029021">
    <property type="entry name" value="Prot-tyrosine_phosphatase-like"/>
</dbReference>
<evidence type="ECO:0000256" key="4">
    <source>
        <dbReference type="RuleBase" id="RU366038"/>
    </source>
</evidence>
<dbReference type="PRINTS" id="PR01909">
    <property type="entry name" value="ADSPHPHTASEA"/>
</dbReference>
<dbReference type="InterPro" id="IPR016130">
    <property type="entry name" value="Tyr_Pase_AS"/>
</dbReference>
<name>A0A7J6D5L7_9TELE</name>
<dbReference type="Pfam" id="PF00782">
    <property type="entry name" value="DSPc"/>
    <property type="match status" value="1"/>
</dbReference>
<dbReference type="SUPFAM" id="SSF52799">
    <property type="entry name" value="(Phosphotyrosine protein) phosphatases II"/>
    <property type="match status" value="1"/>
</dbReference>
<dbReference type="PROSITE" id="PS00383">
    <property type="entry name" value="TYR_PHOSPHATASE_1"/>
    <property type="match status" value="1"/>
</dbReference>
<dbReference type="GO" id="GO:0008138">
    <property type="term" value="F:protein tyrosine/serine/threonine phosphatase activity"/>
    <property type="evidence" value="ECO:0007669"/>
    <property type="project" value="UniProtKB-UniRule"/>
</dbReference>
<proteinExistence type="inferred from homology"/>
<accession>A0A7J6D5L7</accession>
<feature type="domain" description="Tyrosine specific protein phosphatases" evidence="6">
    <location>
        <begin position="171"/>
        <end position="205"/>
    </location>
</feature>
<feature type="compositionally biased region" description="Polar residues" evidence="5">
    <location>
        <begin position="17"/>
        <end position="37"/>
    </location>
</feature>
<comment type="catalytic activity">
    <reaction evidence="4">
        <text>O-phospho-L-tyrosyl-[protein] + H2O = L-tyrosyl-[protein] + phosphate</text>
        <dbReference type="Rhea" id="RHEA:10684"/>
        <dbReference type="Rhea" id="RHEA-COMP:10136"/>
        <dbReference type="Rhea" id="RHEA-COMP:20101"/>
        <dbReference type="ChEBI" id="CHEBI:15377"/>
        <dbReference type="ChEBI" id="CHEBI:43474"/>
        <dbReference type="ChEBI" id="CHEBI:46858"/>
        <dbReference type="ChEBI" id="CHEBI:61978"/>
        <dbReference type="EC" id="3.1.3.48"/>
    </reaction>
</comment>
<feature type="compositionally biased region" description="Basic and acidic residues" evidence="5">
    <location>
        <begin position="38"/>
        <end position="53"/>
    </location>
</feature>
<dbReference type="GO" id="GO:0033549">
    <property type="term" value="F:MAP kinase phosphatase activity"/>
    <property type="evidence" value="ECO:0007669"/>
    <property type="project" value="TreeGrafter"/>
</dbReference>
<dbReference type="GO" id="GO:0005737">
    <property type="term" value="C:cytoplasm"/>
    <property type="evidence" value="ECO:0007669"/>
    <property type="project" value="TreeGrafter"/>
</dbReference>
<evidence type="ECO:0000256" key="5">
    <source>
        <dbReference type="SAM" id="MobiDB-lite"/>
    </source>
</evidence>
<keyword evidence="4" id="KW-0904">Protein phosphatase</keyword>
<organism evidence="7 8">
    <name type="scientific">Onychostoma macrolepis</name>
    <dbReference type="NCBI Taxonomy" id="369639"/>
    <lineage>
        <taxon>Eukaryota</taxon>
        <taxon>Metazoa</taxon>
        <taxon>Chordata</taxon>
        <taxon>Craniata</taxon>
        <taxon>Vertebrata</taxon>
        <taxon>Euteleostomi</taxon>
        <taxon>Actinopterygii</taxon>
        <taxon>Neopterygii</taxon>
        <taxon>Teleostei</taxon>
        <taxon>Ostariophysi</taxon>
        <taxon>Cypriniformes</taxon>
        <taxon>Cyprinidae</taxon>
        <taxon>Acrossocheilinae</taxon>
        <taxon>Onychostoma</taxon>
    </lineage>
</organism>
<comment type="caution">
    <text evidence="7">The sequence shown here is derived from an EMBL/GenBank/DDBJ whole genome shotgun (WGS) entry which is preliminary data.</text>
</comment>
<dbReference type="Gene3D" id="3.90.190.10">
    <property type="entry name" value="Protein tyrosine phosphatase superfamily"/>
    <property type="match status" value="1"/>
</dbReference>
<reference evidence="7 8" key="1">
    <citation type="submission" date="2020-04" db="EMBL/GenBank/DDBJ databases">
        <title>Chromosome-level genome assembly of a cyprinid fish Onychostoma macrolepis by integration of Nanopore Sequencing, Bionano and Hi-C technology.</title>
        <authorList>
            <person name="Wang D."/>
        </authorList>
    </citation>
    <scope>NUCLEOTIDE SEQUENCE [LARGE SCALE GENOMIC DNA]</scope>
    <source>
        <strain evidence="7">SWU-2019</strain>
        <tissue evidence="7">Muscle</tissue>
    </source>
</reference>
<sequence length="214" mass="24537">MSTRKREVQLKADFCSTISENRNDQGGINISPATTEKTSPKDPEPEPQVRTETQETQVTTETQETQVTTELSTLHNHFLLNIFQMEHHMCKCKVHWTNVTEVWPNAFIGNKETAMDRAKLKEMGITYIRNTAAYKEYLQGKIDTKAEYYKEINITYYGALEMDEHRINNSKDLFPASEFIHKALSNTENKLLVHCIDGVSRSTTFFSGIPDDPP</sequence>
<dbReference type="EMBL" id="JAAMOB010000004">
    <property type="protein sequence ID" value="KAF4114502.1"/>
    <property type="molecule type" value="Genomic_DNA"/>
</dbReference>